<feature type="coiled-coil region" evidence="6">
    <location>
        <begin position="33"/>
        <end position="60"/>
    </location>
</feature>
<dbReference type="EMBL" id="CP092878">
    <property type="protein sequence ID" value="UYV78309.1"/>
    <property type="molecule type" value="Genomic_DNA"/>
</dbReference>
<protein>
    <submittedName>
        <fullName evidence="8">TSNAX</fullName>
    </submittedName>
</protein>
<comment type="subcellular location">
    <subcellularLocation>
        <location evidence="2">Cytoplasm</location>
    </subcellularLocation>
    <subcellularLocation>
        <location evidence="1">Nucleus</location>
    </subcellularLocation>
</comment>
<dbReference type="Gene3D" id="1.20.58.190">
    <property type="entry name" value="Translin, domain 1"/>
    <property type="match status" value="1"/>
</dbReference>
<evidence type="ECO:0000313" key="8">
    <source>
        <dbReference type="EMBL" id="UYV78309.1"/>
    </source>
</evidence>
<keyword evidence="4" id="KW-0963">Cytoplasm</keyword>
<feature type="compositionally biased region" description="Basic residues" evidence="7">
    <location>
        <begin position="1"/>
        <end position="15"/>
    </location>
</feature>
<reference evidence="8 9" key="1">
    <citation type="submission" date="2022-01" db="EMBL/GenBank/DDBJ databases">
        <title>A chromosomal length assembly of Cordylochernes scorpioides.</title>
        <authorList>
            <person name="Zeh D."/>
            <person name="Zeh J."/>
        </authorList>
    </citation>
    <scope>NUCLEOTIDE SEQUENCE [LARGE SCALE GENOMIC DNA]</scope>
    <source>
        <strain evidence="8">IN4F17</strain>
        <tissue evidence="8">Whole Body</tissue>
    </source>
</reference>
<evidence type="ECO:0000256" key="4">
    <source>
        <dbReference type="ARBA" id="ARBA00022490"/>
    </source>
</evidence>
<dbReference type="CDD" id="cd14820">
    <property type="entry name" value="TRAX"/>
    <property type="match status" value="1"/>
</dbReference>
<dbReference type="Pfam" id="PF01997">
    <property type="entry name" value="Translin"/>
    <property type="match status" value="1"/>
</dbReference>
<evidence type="ECO:0000256" key="5">
    <source>
        <dbReference type="ARBA" id="ARBA00023242"/>
    </source>
</evidence>
<dbReference type="PANTHER" id="PTHR10741">
    <property type="entry name" value="TRANSLIN AND TRANSLIN ASSOCIATED PROTEIN X"/>
    <property type="match status" value="1"/>
</dbReference>
<feature type="region of interest" description="Disordered" evidence="7">
    <location>
        <begin position="1"/>
        <end position="23"/>
    </location>
</feature>
<proteinExistence type="inferred from homology"/>
<dbReference type="InterPro" id="IPR016068">
    <property type="entry name" value="Translin_N"/>
</dbReference>
<comment type="similarity">
    <text evidence="3">Belongs to the translin family.</text>
</comment>
<keyword evidence="9" id="KW-1185">Reference proteome</keyword>
<evidence type="ECO:0000256" key="3">
    <source>
        <dbReference type="ARBA" id="ARBA00005902"/>
    </source>
</evidence>
<evidence type="ECO:0000256" key="1">
    <source>
        <dbReference type="ARBA" id="ARBA00004123"/>
    </source>
</evidence>
<dbReference type="InterPro" id="IPR016069">
    <property type="entry name" value="Translin_C"/>
</dbReference>
<evidence type="ECO:0000256" key="7">
    <source>
        <dbReference type="SAM" id="MobiDB-lite"/>
    </source>
</evidence>
<keyword evidence="6" id="KW-0175">Coiled coil</keyword>
<keyword evidence="5" id="KW-0539">Nucleus</keyword>
<evidence type="ECO:0000313" key="9">
    <source>
        <dbReference type="Proteomes" id="UP001235939"/>
    </source>
</evidence>
<dbReference type="Gene3D" id="1.20.58.200">
    <property type="entry name" value="Translin, domain 2"/>
    <property type="match status" value="1"/>
</dbReference>
<gene>
    <name evidence="8" type="ORF">LAZ67_16000919</name>
</gene>
<dbReference type="InterPro" id="IPR002848">
    <property type="entry name" value="Translin_fam"/>
</dbReference>
<evidence type="ECO:0000256" key="2">
    <source>
        <dbReference type="ARBA" id="ARBA00004496"/>
    </source>
</evidence>
<dbReference type="Proteomes" id="UP001235939">
    <property type="component" value="Chromosome 16"/>
</dbReference>
<dbReference type="InterPro" id="IPR036081">
    <property type="entry name" value="Translin_sf"/>
</dbReference>
<sequence>MDLARSRHAKPKFNQRPKADQTTIEASPFAEQFLAYQKELDDKNDRYERLVQKSRDLTIESKRTIFQLHRITGEESKADILGQVRKRLDEVRHGSLLAIAAEVKDCDYYLYVKAFSPGLQEFVEAVTYYYYLKENRLATWEEIQLEGNFDSQEPSRNLEITQRDYILGVADLTGEVMRKCINAVGEGDLEQPFIVCQFLRAVHAAFQQVIAIGGREIFRKMVTLFSSLSKVERACYSLKIRGSEIPKNHLTDLFETANELCYDSDRTE</sequence>
<accession>A0ABY6LBT4</accession>
<name>A0ABY6LBT4_9ARAC</name>
<evidence type="ECO:0000256" key="6">
    <source>
        <dbReference type="SAM" id="Coils"/>
    </source>
</evidence>
<organism evidence="8 9">
    <name type="scientific">Cordylochernes scorpioides</name>
    <dbReference type="NCBI Taxonomy" id="51811"/>
    <lineage>
        <taxon>Eukaryota</taxon>
        <taxon>Metazoa</taxon>
        <taxon>Ecdysozoa</taxon>
        <taxon>Arthropoda</taxon>
        <taxon>Chelicerata</taxon>
        <taxon>Arachnida</taxon>
        <taxon>Pseudoscorpiones</taxon>
        <taxon>Cheliferoidea</taxon>
        <taxon>Chernetidae</taxon>
        <taxon>Cordylochernes</taxon>
    </lineage>
</organism>
<dbReference type="SUPFAM" id="SSF74784">
    <property type="entry name" value="Translin"/>
    <property type="match status" value="1"/>
</dbReference>